<accession>A0A9W6LLI1</accession>
<dbReference type="AlphaFoldDB" id="A0A9W6LLI1"/>
<reference evidence="1" key="1">
    <citation type="submission" date="2022-12" db="EMBL/GenBank/DDBJ databases">
        <title>Reference genome sequencing for broad-spectrum identification of bacterial and archaeal isolates by mass spectrometry.</title>
        <authorList>
            <person name="Sekiguchi Y."/>
            <person name="Tourlousse D.M."/>
        </authorList>
    </citation>
    <scope>NUCLEOTIDE SEQUENCE</scope>
    <source>
        <strain evidence="1">10succ1</strain>
    </source>
</reference>
<sequence length="201" mass="23069">MKIKLVRKKTLLEAFQVTEKQLANLERDGIVVKYGEGYKLIESLKNYCDMKQRRHGGSQEGNVSLVELSEILGIAERTVRELTMKGALKREDVGVYNLKESIQGYLTYKLGNSEESKKEILLRKKADRELREMALLEKKGELVKKSDVKEFLGGMLISFKESLLAFPDKLASQNELDPKTRDEITGSMDELLEELEAYEYR</sequence>
<evidence type="ECO:0000313" key="2">
    <source>
        <dbReference type="Proteomes" id="UP001144471"/>
    </source>
</evidence>
<evidence type="ECO:0000313" key="1">
    <source>
        <dbReference type="EMBL" id="GLI54739.1"/>
    </source>
</evidence>
<gene>
    <name evidence="1" type="ORF">PM10SUCC1_02540</name>
</gene>
<dbReference type="EMBL" id="BSDY01000001">
    <property type="protein sequence ID" value="GLI54739.1"/>
    <property type="molecule type" value="Genomic_DNA"/>
</dbReference>
<name>A0A9W6LLI1_9FUSO</name>
<comment type="caution">
    <text evidence="1">The sequence shown here is derived from an EMBL/GenBank/DDBJ whole genome shotgun (WGS) entry which is preliminary data.</text>
</comment>
<dbReference type="RefSeq" id="WP_281832704.1">
    <property type="nucleotide sequence ID" value="NZ_BSDY01000001.1"/>
</dbReference>
<dbReference type="Proteomes" id="UP001144471">
    <property type="component" value="Unassembled WGS sequence"/>
</dbReference>
<organism evidence="1 2">
    <name type="scientific">Propionigenium maris DSM 9537</name>
    <dbReference type="NCBI Taxonomy" id="1123000"/>
    <lineage>
        <taxon>Bacteria</taxon>
        <taxon>Fusobacteriati</taxon>
        <taxon>Fusobacteriota</taxon>
        <taxon>Fusobacteriia</taxon>
        <taxon>Fusobacteriales</taxon>
        <taxon>Fusobacteriaceae</taxon>
        <taxon>Propionigenium</taxon>
    </lineage>
</organism>
<keyword evidence="2" id="KW-1185">Reference proteome</keyword>
<evidence type="ECO:0008006" key="3">
    <source>
        <dbReference type="Google" id="ProtNLM"/>
    </source>
</evidence>
<proteinExistence type="predicted"/>
<protein>
    <recommendedName>
        <fullName evidence="3">Phage DNA packaging protein, Nu1 subunit of terminase</fullName>
    </recommendedName>
</protein>